<accession>A0ABV7Q259</accession>
<keyword evidence="2" id="KW-0472">Membrane</keyword>
<dbReference type="EMBL" id="JBHRWO010000021">
    <property type="protein sequence ID" value="MFC3494886.1"/>
    <property type="molecule type" value="Genomic_DNA"/>
</dbReference>
<dbReference type="RefSeq" id="WP_387979035.1">
    <property type="nucleotide sequence ID" value="NZ_JBHRWO010000021.1"/>
</dbReference>
<feature type="transmembrane region" description="Helical" evidence="2">
    <location>
        <begin position="45"/>
        <end position="63"/>
    </location>
</feature>
<keyword evidence="2" id="KW-0812">Transmembrane</keyword>
<evidence type="ECO:0000256" key="2">
    <source>
        <dbReference type="SAM" id="Phobius"/>
    </source>
</evidence>
<name>A0ABV7Q259_9ACTN</name>
<evidence type="ECO:0000313" key="4">
    <source>
        <dbReference type="Proteomes" id="UP001595712"/>
    </source>
</evidence>
<evidence type="ECO:0000313" key="3">
    <source>
        <dbReference type="EMBL" id="MFC3494886.1"/>
    </source>
</evidence>
<feature type="region of interest" description="Disordered" evidence="1">
    <location>
        <begin position="1"/>
        <end position="36"/>
    </location>
</feature>
<reference evidence="4" key="1">
    <citation type="journal article" date="2019" name="Int. J. Syst. Evol. Microbiol.">
        <title>The Global Catalogue of Microorganisms (GCM) 10K type strain sequencing project: providing services to taxonomists for standard genome sequencing and annotation.</title>
        <authorList>
            <consortium name="The Broad Institute Genomics Platform"/>
            <consortium name="The Broad Institute Genome Sequencing Center for Infectious Disease"/>
            <person name="Wu L."/>
            <person name="Ma J."/>
        </authorList>
    </citation>
    <scope>NUCLEOTIDE SEQUENCE [LARGE SCALE GENOMIC DNA]</scope>
    <source>
        <strain evidence="4">CGMCC 4.7396</strain>
    </source>
</reference>
<evidence type="ECO:0000256" key="1">
    <source>
        <dbReference type="SAM" id="MobiDB-lite"/>
    </source>
</evidence>
<proteinExistence type="predicted"/>
<dbReference type="Proteomes" id="UP001595712">
    <property type="component" value="Unassembled WGS sequence"/>
</dbReference>
<protein>
    <submittedName>
        <fullName evidence="3">Uncharacterized protein</fullName>
    </submittedName>
</protein>
<organism evidence="3 4">
    <name type="scientific">Glycomyces rhizosphaerae</name>
    <dbReference type="NCBI Taxonomy" id="2054422"/>
    <lineage>
        <taxon>Bacteria</taxon>
        <taxon>Bacillati</taxon>
        <taxon>Actinomycetota</taxon>
        <taxon>Actinomycetes</taxon>
        <taxon>Glycomycetales</taxon>
        <taxon>Glycomycetaceae</taxon>
        <taxon>Glycomyces</taxon>
    </lineage>
</organism>
<comment type="caution">
    <text evidence="3">The sequence shown here is derived from an EMBL/GenBank/DDBJ whole genome shotgun (WGS) entry which is preliminary data.</text>
</comment>
<keyword evidence="2" id="KW-1133">Transmembrane helix</keyword>
<gene>
    <name evidence="3" type="ORF">ACFO8M_20560</name>
</gene>
<keyword evidence="4" id="KW-1185">Reference proteome</keyword>
<sequence>MSDSASPQRWGEEHEIDLGAVGEARQAPEPAPSPSRPFSRIPNVALAYAAIAIALAAAVVTVVKWSPLHRPLAESTVKAFLEAVHEGDVDGALAYTDQEGTEGEFLVPEALDSRWAIAEVAQVDYDETGNGRAVAEVYTEIEAEDGSRVGHRYHVEIDRGDASIKGAMVATDGWGAFEYLDLNGVRLDIDLEVGLAHVLLLPGYYEFYPDLPSTMDLDGGEAMLVLGDRYLTLGTGVVDQWLPTPWILVNQEGEDAMNAALREYYDACAVDPSGEGCPFAFPDDPDRELALASGAAWEVVAYPEVQAERLWYEHGTGFELRSALPGEARAQVVITEDGETRTALVSCPIWVDGLYAELDPDGGASINAGFSLGSERCRSVIEVE</sequence>